<comment type="caution">
    <text evidence="2">The sequence shown here is derived from an EMBL/GenBank/DDBJ whole genome shotgun (WGS) entry which is preliminary data.</text>
</comment>
<name>A0A7C3KCM9_9CYAN</name>
<protein>
    <recommendedName>
        <fullName evidence="1">Reverse transcriptase N-terminal domain-containing protein</fullName>
    </recommendedName>
</protein>
<feature type="domain" description="Reverse transcriptase N-terminal" evidence="1">
    <location>
        <begin position="15"/>
        <end position="96"/>
    </location>
</feature>
<evidence type="ECO:0000313" key="2">
    <source>
        <dbReference type="EMBL" id="HFM97644.1"/>
    </source>
</evidence>
<dbReference type="PANTHER" id="PTHR34047">
    <property type="entry name" value="NUCLEAR INTRON MATURASE 1, MITOCHONDRIAL-RELATED"/>
    <property type="match status" value="1"/>
</dbReference>
<accession>A0A7C3KCM9</accession>
<reference evidence="2" key="1">
    <citation type="journal article" date="2020" name="mSystems">
        <title>Genome- and Community-Level Interaction Insights into Carbon Utilization and Element Cycling Functions of Hydrothermarchaeota in Hydrothermal Sediment.</title>
        <authorList>
            <person name="Zhou Z."/>
            <person name="Liu Y."/>
            <person name="Xu W."/>
            <person name="Pan J."/>
            <person name="Luo Z.H."/>
            <person name="Li M."/>
        </authorList>
    </citation>
    <scope>NUCLEOTIDE SEQUENCE [LARGE SCALE GENOMIC DNA]</scope>
    <source>
        <strain evidence="2">SpSt-418</strain>
    </source>
</reference>
<dbReference type="AlphaFoldDB" id="A0A7C3KCM9"/>
<dbReference type="EMBL" id="DSRU01000098">
    <property type="protein sequence ID" value="HFM97644.1"/>
    <property type="molecule type" value="Genomic_DNA"/>
</dbReference>
<dbReference type="PANTHER" id="PTHR34047:SF10">
    <property type="entry name" value="GROUP II INTRON-ASSOCIATED OPEN READING FRAME"/>
    <property type="match status" value="1"/>
</dbReference>
<organism evidence="2">
    <name type="scientific">Oscillatoriales cyanobacterium SpSt-418</name>
    <dbReference type="NCBI Taxonomy" id="2282169"/>
    <lineage>
        <taxon>Bacteria</taxon>
        <taxon>Bacillati</taxon>
        <taxon>Cyanobacteriota</taxon>
        <taxon>Cyanophyceae</taxon>
        <taxon>Oscillatoriophycideae</taxon>
        <taxon>Oscillatoriales</taxon>
    </lineage>
</organism>
<dbReference type="Pfam" id="PF13655">
    <property type="entry name" value="RVT_N"/>
    <property type="match status" value="1"/>
</dbReference>
<proteinExistence type="predicted"/>
<dbReference type="InterPro" id="IPR025960">
    <property type="entry name" value="RVT_N"/>
</dbReference>
<gene>
    <name evidence="2" type="ORF">ENR64_07715</name>
</gene>
<dbReference type="InterPro" id="IPR051083">
    <property type="entry name" value="GrpII_Intron_Splice-Mob/Def"/>
</dbReference>
<sequence>MQTCFANVTERTTDWQSVNWRKANRVVKNLRQRIFRATRLNQWRRVRNLQRLLLKSYSNVLLAVRRVTQTNAGKRTPGIDKLLVKTGPAKANLVDGLTQQFPWKPLPVRRVQIPKSNGKMRPLGIPTICSYCTSFNKS</sequence>
<evidence type="ECO:0000259" key="1">
    <source>
        <dbReference type="Pfam" id="PF13655"/>
    </source>
</evidence>